<dbReference type="AlphaFoldDB" id="A0A813DJA8"/>
<protein>
    <recommendedName>
        <fullName evidence="1">ISXO2-like transposase domain-containing protein</fullName>
    </recommendedName>
</protein>
<accession>A0A813DJA8</accession>
<keyword evidence="3" id="KW-1185">Reference proteome</keyword>
<organism evidence="2 3">
    <name type="scientific">Polarella glacialis</name>
    <name type="common">Dinoflagellate</name>
    <dbReference type="NCBI Taxonomy" id="89957"/>
    <lineage>
        <taxon>Eukaryota</taxon>
        <taxon>Sar</taxon>
        <taxon>Alveolata</taxon>
        <taxon>Dinophyceae</taxon>
        <taxon>Suessiales</taxon>
        <taxon>Suessiaceae</taxon>
        <taxon>Polarella</taxon>
    </lineage>
</organism>
<comment type="caution">
    <text evidence="2">The sequence shown here is derived from an EMBL/GenBank/DDBJ whole genome shotgun (WGS) entry which is preliminary data.</text>
</comment>
<feature type="domain" description="ISXO2-like transposase" evidence="1">
    <location>
        <begin position="151"/>
        <end position="295"/>
    </location>
</feature>
<dbReference type="EMBL" id="CAJNNV010002285">
    <property type="protein sequence ID" value="CAE8586939.1"/>
    <property type="molecule type" value="Genomic_DNA"/>
</dbReference>
<evidence type="ECO:0000313" key="2">
    <source>
        <dbReference type="EMBL" id="CAE8586939.1"/>
    </source>
</evidence>
<dbReference type="SMART" id="SM01126">
    <property type="entry name" value="DDE_Tnp_IS1595"/>
    <property type="match status" value="1"/>
</dbReference>
<gene>
    <name evidence="2" type="ORF">PGLA1383_LOCUS5784</name>
</gene>
<name>A0A813DJA8_POLGL</name>
<evidence type="ECO:0000313" key="3">
    <source>
        <dbReference type="Proteomes" id="UP000654075"/>
    </source>
</evidence>
<sequence length="307" mass="34675">MTSKSQLQKIWPSPIRAFLFLAWTGIMCLPLLCPAGHGWKSSAPLSGKSCLHCLIRIPSPRKPDEDDDQDYMTPCNKKVTWRWPDSFQYTLPVTMTILQLLKGLYWFAQLVPIRVCVRESGMTVKVFRELSFKIRSRMFAAVQRNQAAAPMLGGPGKAVCLDETYFTKKKHAKGWFLGHFTVGHETIVLGMIEIDLLTRKAGGNVRLLIIPSTSKAVMAEHIKADVQPGSPIITDSLRSYAFLSRPLPGFVHRAINHRRREFSRLETIFEQKNDVSTNSVEGLFGRVKTFVRQRNLNESAKAIMALS</sequence>
<reference evidence="2" key="1">
    <citation type="submission" date="2021-02" db="EMBL/GenBank/DDBJ databases">
        <authorList>
            <person name="Dougan E. K."/>
            <person name="Rhodes N."/>
            <person name="Thang M."/>
            <person name="Chan C."/>
        </authorList>
    </citation>
    <scope>NUCLEOTIDE SEQUENCE</scope>
</reference>
<dbReference type="OrthoDB" id="424490at2759"/>
<proteinExistence type="predicted"/>
<evidence type="ECO:0000259" key="1">
    <source>
        <dbReference type="SMART" id="SM01126"/>
    </source>
</evidence>
<dbReference type="Pfam" id="PF12762">
    <property type="entry name" value="DDE_Tnp_IS1595"/>
    <property type="match status" value="1"/>
</dbReference>
<dbReference type="OMA" id="HCCANGH"/>
<dbReference type="Proteomes" id="UP000654075">
    <property type="component" value="Unassembled WGS sequence"/>
</dbReference>
<dbReference type="InterPro" id="IPR024445">
    <property type="entry name" value="Tnp_ISXO2-like"/>
</dbReference>